<dbReference type="InterPro" id="IPR032593">
    <property type="entry name" value="DUF4907"/>
</dbReference>
<sequence length="120" mass="13628">MSMKSYTIHKYFGVLLFIISLLYVENIQAQNLQQSSGINTTTKFNYKIIDAPDKTFGYDVYADDKLLIHQTNKPAMPGSKAFATKKDAVKIAELVIEKLRKGIMPPTVSKEELQMLKVIR</sequence>
<dbReference type="Pfam" id="PF16250">
    <property type="entry name" value="DUF4907"/>
    <property type="match status" value="1"/>
</dbReference>
<proteinExistence type="predicted"/>
<dbReference type="EMBL" id="CP042435">
    <property type="protein sequence ID" value="QEC66913.1"/>
    <property type="molecule type" value="Genomic_DNA"/>
</dbReference>
<name>A0A5B8V7N6_9BACT</name>
<dbReference type="AlphaFoldDB" id="A0A5B8V7N6"/>
<evidence type="ECO:0000313" key="1">
    <source>
        <dbReference type="EMBL" id="QEC66913.1"/>
    </source>
</evidence>
<organism evidence="1 2">
    <name type="scientific">Panacibacter ginsenosidivorans</name>
    <dbReference type="NCBI Taxonomy" id="1813871"/>
    <lineage>
        <taxon>Bacteria</taxon>
        <taxon>Pseudomonadati</taxon>
        <taxon>Bacteroidota</taxon>
        <taxon>Chitinophagia</taxon>
        <taxon>Chitinophagales</taxon>
        <taxon>Chitinophagaceae</taxon>
        <taxon>Panacibacter</taxon>
    </lineage>
</organism>
<accession>A0A5B8V7N6</accession>
<protein>
    <submittedName>
        <fullName evidence="1">DUF4907 domain-containing protein</fullName>
    </submittedName>
</protein>
<gene>
    <name evidence="1" type="ORF">FRZ67_06235</name>
</gene>
<dbReference type="Proteomes" id="UP000321533">
    <property type="component" value="Chromosome"/>
</dbReference>
<keyword evidence="2" id="KW-1185">Reference proteome</keyword>
<reference evidence="1 2" key="1">
    <citation type="journal article" date="2016" name="Int. J. Syst. Evol. Microbiol.">
        <title>Panacibacter ginsenosidivorans gen. nov., sp. nov., with ginsenoside converting activity isolated from soil of a ginseng field.</title>
        <authorList>
            <person name="Siddiqi M.Z."/>
            <person name="Muhammad Shafi S."/>
            <person name="Choi K.D."/>
            <person name="Im W.T."/>
        </authorList>
    </citation>
    <scope>NUCLEOTIDE SEQUENCE [LARGE SCALE GENOMIC DNA]</scope>
    <source>
        <strain evidence="1 2">Gsoil1550</strain>
    </source>
</reference>
<evidence type="ECO:0000313" key="2">
    <source>
        <dbReference type="Proteomes" id="UP000321533"/>
    </source>
</evidence>
<dbReference type="KEGG" id="pgin:FRZ67_06235"/>